<gene>
    <name evidence="1" type="ORF">PNOK_0661800</name>
</gene>
<protein>
    <submittedName>
        <fullName evidence="1">Uncharacterized protein</fullName>
    </submittedName>
</protein>
<evidence type="ECO:0000313" key="2">
    <source>
        <dbReference type="Proteomes" id="UP000217199"/>
    </source>
</evidence>
<organism evidence="1 2">
    <name type="scientific">Pyrrhoderma noxium</name>
    <dbReference type="NCBI Taxonomy" id="2282107"/>
    <lineage>
        <taxon>Eukaryota</taxon>
        <taxon>Fungi</taxon>
        <taxon>Dikarya</taxon>
        <taxon>Basidiomycota</taxon>
        <taxon>Agaricomycotina</taxon>
        <taxon>Agaricomycetes</taxon>
        <taxon>Hymenochaetales</taxon>
        <taxon>Hymenochaetaceae</taxon>
        <taxon>Pyrrhoderma</taxon>
    </lineage>
</organism>
<evidence type="ECO:0000313" key="1">
    <source>
        <dbReference type="EMBL" id="PAV18132.1"/>
    </source>
</evidence>
<sequence length="66" mass="7773">MSPTFPFVLHSVKCLTKESITKRAEVHYIPCECLELPIYIFIKFVLRARCADPGYRNSNDRKRTRL</sequence>
<reference evidence="1 2" key="1">
    <citation type="journal article" date="2017" name="Mol. Ecol.">
        <title>Comparative and population genomic landscape of Phellinus noxius: A hypervariable fungus causing root rot in trees.</title>
        <authorList>
            <person name="Chung C.L."/>
            <person name="Lee T.J."/>
            <person name="Akiba M."/>
            <person name="Lee H.H."/>
            <person name="Kuo T.H."/>
            <person name="Liu D."/>
            <person name="Ke H.M."/>
            <person name="Yokoi T."/>
            <person name="Roa M.B."/>
            <person name="Lu M.J."/>
            <person name="Chang Y.Y."/>
            <person name="Ann P.J."/>
            <person name="Tsai J.N."/>
            <person name="Chen C.Y."/>
            <person name="Tzean S.S."/>
            <person name="Ota Y."/>
            <person name="Hattori T."/>
            <person name="Sahashi N."/>
            <person name="Liou R.F."/>
            <person name="Kikuchi T."/>
            <person name="Tsai I.J."/>
        </authorList>
    </citation>
    <scope>NUCLEOTIDE SEQUENCE [LARGE SCALE GENOMIC DNA]</scope>
    <source>
        <strain evidence="1 2">FFPRI411160</strain>
    </source>
</reference>
<dbReference type="InParanoid" id="A0A286UET2"/>
<comment type="caution">
    <text evidence="1">The sequence shown here is derived from an EMBL/GenBank/DDBJ whole genome shotgun (WGS) entry which is preliminary data.</text>
</comment>
<dbReference type="EMBL" id="NBII01000006">
    <property type="protein sequence ID" value="PAV18132.1"/>
    <property type="molecule type" value="Genomic_DNA"/>
</dbReference>
<dbReference type="AlphaFoldDB" id="A0A286UET2"/>
<dbReference type="Proteomes" id="UP000217199">
    <property type="component" value="Unassembled WGS sequence"/>
</dbReference>
<keyword evidence="2" id="KW-1185">Reference proteome</keyword>
<accession>A0A286UET2</accession>
<proteinExistence type="predicted"/>
<name>A0A286UET2_9AGAM</name>